<proteinExistence type="predicted"/>
<dbReference type="Proteomes" id="UP001152797">
    <property type="component" value="Unassembled WGS sequence"/>
</dbReference>
<comment type="caution">
    <text evidence="1">The sequence shown here is derived from an EMBL/GenBank/DDBJ whole genome shotgun (WGS) entry which is preliminary data.</text>
</comment>
<keyword evidence="4" id="KW-1185">Reference proteome</keyword>
<gene>
    <name evidence="1" type="ORF">C1SCF055_LOCUS38456</name>
</gene>
<name>A0A9P1DNB2_9DINO</name>
<evidence type="ECO:0000313" key="4">
    <source>
        <dbReference type="Proteomes" id="UP001152797"/>
    </source>
</evidence>
<dbReference type="EMBL" id="CAMXCT020005890">
    <property type="protein sequence ID" value="CAL1166869.1"/>
    <property type="molecule type" value="Genomic_DNA"/>
</dbReference>
<evidence type="ECO:0000313" key="1">
    <source>
        <dbReference type="EMBL" id="CAI4013494.1"/>
    </source>
</evidence>
<dbReference type="EMBL" id="CAMXCT030005890">
    <property type="protein sequence ID" value="CAL4800806.1"/>
    <property type="molecule type" value="Genomic_DNA"/>
</dbReference>
<dbReference type="EMBL" id="CAMXCT010005890">
    <property type="protein sequence ID" value="CAI4013494.1"/>
    <property type="molecule type" value="Genomic_DNA"/>
</dbReference>
<dbReference type="SUPFAM" id="SSF53335">
    <property type="entry name" value="S-adenosyl-L-methionine-dependent methyltransferases"/>
    <property type="match status" value="1"/>
</dbReference>
<organism evidence="1">
    <name type="scientific">Cladocopium goreaui</name>
    <dbReference type="NCBI Taxonomy" id="2562237"/>
    <lineage>
        <taxon>Eukaryota</taxon>
        <taxon>Sar</taxon>
        <taxon>Alveolata</taxon>
        <taxon>Dinophyceae</taxon>
        <taxon>Suessiales</taxon>
        <taxon>Symbiodiniaceae</taxon>
        <taxon>Cladocopium</taxon>
    </lineage>
</organism>
<reference evidence="2" key="2">
    <citation type="submission" date="2024-04" db="EMBL/GenBank/DDBJ databases">
        <authorList>
            <person name="Chen Y."/>
            <person name="Shah S."/>
            <person name="Dougan E. K."/>
            <person name="Thang M."/>
            <person name="Chan C."/>
        </authorList>
    </citation>
    <scope>NUCLEOTIDE SEQUENCE [LARGE SCALE GENOMIC DNA]</scope>
</reference>
<protein>
    <submittedName>
        <fullName evidence="3">DNA (Cytosine-5-)-methyltransferase</fullName>
    </submittedName>
</protein>
<dbReference type="InterPro" id="IPR029063">
    <property type="entry name" value="SAM-dependent_MTases_sf"/>
</dbReference>
<accession>A0A9P1DNB2</accession>
<reference evidence="1" key="1">
    <citation type="submission" date="2022-10" db="EMBL/GenBank/DDBJ databases">
        <authorList>
            <person name="Chen Y."/>
            <person name="Dougan E. K."/>
            <person name="Chan C."/>
            <person name="Rhodes N."/>
            <person name="Thang M."/>
        </authorList>
    </citation>
    <scope>NUCLEOTIDE SEQUENCE</scope>
</reference>
<evidence type="ECO:0000313" key="3">
    <source>
        <dbReference type="EMBL" id="CAL4800806.1"/>
    </source>
</evidence>
<dbReference type="AlphaFoldDB" id="A0A9P1DNB2"/>
<evidence type="ECO:0000313" key="2">
    <source>
        <dbReference type="EMBL" id="CAL1166869.1"/>
    </source>
</evidence>
<sequence>MASKRRFGIGAKKNRNEALPSSQVDDHIAALRAFVQEHKNKRKPARSSGKLRVFADCAGIGSETIALGLLGFREQDFEFVGGTEIDSTKQCMLQAVHKAFKLSTKKEQLQRDIFDRSLEIAFRFPKPLKCPRLSSFLDTGRIGNYKADLASYEERHGASIWNETLVLDIGASPSWQSKMHGLCPCLIRTRCKQKGYYLPKQRRLLDGVECARFQGVPAELYRRMLSNVMRKTNHTTEEGAEKQIMGALGDSMSVNVLMRILPRALKAASLWPASLKFKDPWAESSDLASLSDRLFEAAFRDD</sequence>